<protein>
    <submittedName>
        <fullName evidence="2">Uncharacterized protein</fullName>
    </submittedName>
</protein>
<evidence type="ECO:0000313" key="3">
    <source>
        <dbReference type="Proteomes" id="UP000429607"/>
    </source>
</evidence>
<gene>
    <name evidence="2" type="ORF">PR001_g22671</name>
</gene>
<feature type="region of interest" description="Disordered" evidence="1">
    <location>
        <begin position="1"/>
        <end position="82"/>
    </location>
</feature>
<dbReference type="Proteomes" id="UP000429607">
    <property type="component" value="Unassembled WGS sequence"/>
</dbReference>
<reference evidence="2 3" key="1">
    <citation type="submission" date="2018-09" db="EMBL/GenBank/DDBJ databases">
        <title>Genomic investigation of the strawberry pathogen Phytophthora fragariae indicates pathogenicity is determined by transcriptional variation in three key races.</title>
        <authorList>
            <person name="Adams T.M."/>
            <person name="Armitage A.D."/>
            <person name="Sobczyk M.K."/>
            <person name="Bates H.J."/>
            <person name="Dunwell J.M."/>
            <person name="Nellist C.F."/>
            <person name="Harrison R.J."/>
        </authorList>
    </citation>
    <scope>NUCLEOTIDE SEQUENCE [LARGE SCALE GENOMIC DNA]</scope>
    <source>
        <strain evidence="2 3">SCRP249</strain>
    </source>
</reference>
<comment type="caution">
    <text evidence="2">The sequence shown here is derived from an EMBL/GenBank/DDBJ whole genome shotgun (WGS) entry which is preliminary data.</text>
</comment>
<feature type="compositionally biased region" description="Polar residues" evidence="1">
    <location>
        <begin position="53"/>
        <end position="69"/>
    </location>
</feature>
<feature type="compositionally biased region" description="Basic residues" evidence="1">
    <location>
        <begin position="1"/>
        <end position="10"/>
    </location>
</feature>
<dbReference type="AlphaFoldDB" id="A0A6A3IT56"/>
<evidence type="ECO:0000313" key="2">
    <source>
        <dbReference type="EMBL" id="KAE8986166.1"/>
    </source>
</evidence>
<evidence type="ECO:0000256" key="1">
    <source>
        <dbReference type="SAM" id="MobiDB-lite"/>
    </source>
</evidence>
<organism evidence="2 3">
    <name type="scientific">Phytophthora rubi</name>
    <dbReference type="NCBI Taxonomy" id="129364"/>
    <lineage>
        <taxon>Eukaryota</taxon>
        <taxon>Sar</taxon>
        <taxon>Stramenopiles</taxon>
        <taxon>Oomycota</taxon>
        <taxon>Peronosporomycetes</taxon>
        <taxon>Peronosporales</taxon>
        <taxon>Peronosporaceae</taxon>
        <taxon>Phytophthora</taxon>
    </lineage>
</organism>
<dbReference type="EMBL" id="QXFV01002558">
    <property type="protein sequence ID" value="KAE8986166.1"/>
    <property type="molecule type" value="Genomic_DNA"/>
</dbReference>
<sequence>TLGGTQKRRWPVGGTSRGPSVSCGGAYRLPPICATGSGGRSRPPPPRSLGGSVSMQSNGSSRRSMSTALSDPVACTTRRRGRHGRDSAVAVIGVEYRALQSMRTQHNLVLQVHLQACQGLRFTLAAQDSVTEKASVSFARIGTHYKTRRLFCRLQYRRDQEEGKRSLRRLSKYALGETEAVSSSI</sequence>
<proteinExistence type="predicted"/>
<name>A0A6A3IT56_9STRA</name>
<feature type="non-terminal residue" evidence="2">
    <location>
        <position position="1"/>
    </location>
</feature>
<accession>A0A6A3IT56</accession>